<dbReference type="SUPFAM" id="SSF54928">
    <property type="entry name" value="RNA-binding domain, RBD"/>
    <property type="match status" value="1"/>
</dbReference>
<protein>
    <recommendedName>
        <fullName evidence="9">Nucleoporin NUP53</fullName>
    </recommendedName>
</protein>
<keyword evidence="7 9" id="KW-0906">Nuclear pore complex</keyword>
<keyword evidence="5 9" id="KW-0653">Protein transport</keyword>
<dbReference type="GO" id="GO:0006607">
    <property type="term" value="P:NLS-bearing protein import into nucleus"/>
    <property type="evidence" value="ECO:0007669"/>
    <property type="project" value="TreeGrafter"/>
</dbReference>
<dbReference type="GO" id="GO:0044615">
    <property type="term" value="C:nuclear pore nuclear basket"/>
    <property type="evidence" value="ECO:0007669"/>
    <property type="project" value="TreeGrafter"/>
</dbReference>
<evidence type="ECO:0000313" key="13">
    <source>
        <dbReference type="Proteomes" id="UP000801492"/>
    </source>
</evidence>
<feature type="region of interest" description="Disordered" evidence="10">
    <location>
        <begin position="1"/>
        <end position="56"/>
    </location>
</feature>
<evidence type="ECO:0000256" key="2">
    <source>
        <dbReference type="ARBA" id="ARBA00009454"/>
    </source>
</evidence>
<keyword evidence="3 9" id="KW-0813">Transport</keyword>
<keyword evidence="6 9" id="KW-0811">Translocation</keyword>
<evidence type="ECO:0000256" key="8">
    <source>
        <dbReference type="ARBA" id="ARBA00023242"/>
    </source>
</evidence>
<reference evidence="12" key="1">
    <citation type="submission" date="2019-08" db="EMBL/GenBank/DDBJ databases">
        <title>The genome of the North American firefly Photinus pyralis.</title>
        <authorList>
            <consortium name="Photinus pyralis genome working group"/>
            <person name="Fallon T.R."/>
            <person name="Sander Lower S.E."/>
            <person name="Weng J.-K."/>
        </authorList>
    </citation>
    <scope>NUCLEOTIDE SEQUENCE</scope>
    <source>
        <strain evidence="12">TRF0915ILg1</strain>
        <tissue evidence="12">Whole body</tissue>
    </source>
</reference>
<accession>A0A8K0D3P2</accession>
<name>A0A8K0D3P2_IGNLU</name>
<dbReference type="GO" id="GO:0031965">
    <property type="term" value="C:nuclear membrane"/>
    <property type="evidence" value="ECO:0007669"/>
    <property type="project" value="InterPro"/>
</dbReference>
<keyword evidence="4 9" id="KW-0509">mRNA transport</keyword>
<dbReference type="OrthoDB" id="3365060at2759"/>
<evidence type="ECO:0000259" key="11">
    <source>
        <dbReference type="PROSITE" id="PS51472"/>
    </source>
</evidence>
<dbReference type="InterPro" id="IPR007846">
    <property type="entry name" value="RRM_NUP35_dom"/>
</dbReference>
<feature type="compositionally biased region" description="Polar residues" evidence="10">
    <location>
        <begin position="47"/>
        <end position="56"/>
    </location>
</feature>
<dbReference type="AlphaFoldDB" id="A0A8K0D3P2"/>
<evidence type="ECO:0000256" key="5">
    <source>
        <dbReference type="ARBA" id="ARBA00022927"/>
    </source>
</evidence>
<dbReference type="GO" id="GO:0003676">
    <property type="term" value="F:nucleic acid binding"/>
    <property type="evidence" value="ECO:0007669"/>
    <property type="project" value="InterPro"/>
</dbReference>
<dbReference type="FunFam" id="3.30.70.330:FF:000095">
    <property type="entry name" value="Putative Nucleoporin NUP53"/>
    <property type="match status" value="1"/>
</dbReference>
<keyword evidence="8 9" id="KW-0539">Nucleus</keyword>
<feature type="compositionally biased region" description="Low complexity" evidence="10">
    <location>
        <begin position="33"/>
        <end position="42"/>
    </location>
</feature>
<dbReference type="PROSITE" id="PS51472">
    <property type="entry name" value="RRM_NUP35"/>
    <property type="match status" value="1"/>
</dbReference>
<comment type="function">
    <text evidence="9">Functions as a component of the nuclear pore complex (NPC).</text>
</comment>
<dbReference type="Gene3D" id="3.30.70.330">
    <property type="match status" value="1"/>
</dbReference>
<comment type="subcellular location">
    <subcellularLocation>
        <location evidence="1 9">Nucleus</location>
        <location evidence="1 9">Nuclear pore complex</location>
    </subcellularLocation>
</comment>
<organism evidence="12 13">
    <name type="scientific">Ignelater luminosus</name>
    <name type="common">Cucubano</name>
    <name type="synonym">Pyrophorus luminosus</name>
    <dbReference type="NCBI Taxonomy" id="2038154"/>
    <lineage>
        <taxon>Eukaryota</taxon>
        <taxon>Metazoa</taxon>
        <taxon>Ecdysozoa</taxon>
        <taxon>Arthropoda</taxon>
        <taxon>Hexapoda</taxon>
        <taxon>Insecta</taxon>
        <taxon>Pterygota</taxon>
        <taxon>Neoptera</taxon>
        <taxon>Endopterygota</taxon>
        <taxon>Coleoptera</taxon>
        <taxon>Polyphaga</taxon>
        <taxon>Elateriformia</taxon>
        <taxon>Elateroidea</taxon>
        <taxon>Elateridae</taxon>
        <taxon>Agrypninae</taxon>
        <taxon>Pyrophorini</taxon>
        <taxon>Ignelater</taxon>
    </lineage>
</organism>
<dbReference type="GO" id="GO:0006999">
    <property type="term" value="P:nuclear pore organization"/>
    <property type="evidence" value="ECO:0007669"/>
    <property type="project" value="TreeGrafter"/>
</dbReference>
<dbReference type="EMBL" id="VTPC01005082">
    <property type="protein sequence ID" value="KAF2896466.1"/>
    <property type="molecule type" value="Genomic_DNA"/>
</dbReference>
<evidence type="ECO:0000256" key="1">
    <source>
        <dbReference type="ARBA" id="ARBA00004567"/>
    </source>
</evidence>
<dbReference type="InterPro" id="IPR017389">
    <property type="entry name" value="Nucleoporin_NUP53"/>
</dbReference>
<gene>
    <name evidence="12" type="ORF">ILUMI_09709</name>
</gene>
<dbReference type="PANTHER" id="PTHR21527:SF6">
    <property type="entry name" value="NUCLEOPORIN NUP35"/>
    <property type="match status" value="1"/>
</dbReference>
<evidence type="ECO:0000256" key="3">
    <source>
        <dbReference type="ARBA" id="ARBA00022448"/>
    </source>
</evidence>
<dbReference type="GO" id="GO:0005543">
    <property type="term" value="F:phospholipid binding"/>
    <property type="evidence" value="ECO:0007669"/>
    <property type="project" value="TreeGrafter"/>
</dbReference>
<sequence length="291" mass="31614">MEPMNLGSAPSSPSSPGVNPNFLPAFLMGDNQPSSPNPSFSPDRSRNFSYTINSPPETGSIRSRLFSAGETQTVIVPPALDISIDKPGPPKQGLFDTLEVKKSTSTPTFNNRQNYTTDSPLMHNLSRSAIHNHGLNDSGSLTRNDSFSSIDAIKGDINSNLWVTIFGFPPSCAGMVLARLANCGTIVEKRFPAQGNWAHVKFSSPHETAKALALNGKLISNCVMIGVILHQNKEANKENTDTSLYTSPIRWRPLRQSFASPQNSNTVLPPQNVPQKSTGLVTKAMEYVFGW</sequence>
<evidence type="ECO:0000256" key="7">
    <source>
        <dbReference type="ARBA" id="ARBA00023132"/>
    </source>
</evidence>
<comment type="similarity">
    <text evidence="2 9">Belongs to the Nup35 family.</text>
</comment>
<dbReference type="PIRSF" id="PIRSF038119">
    <property type="entry name" value="Nucleoporin_NUP53"/>
    <property type="match status" value="1"/>
</dbReference>
<comment type="caution">
    <text evidence="12">The sequence shown here is derived from an EMBL/GenBank/DDBJ whole genome shotgun (WGS) entry which is preliminary data.</text>
</comment>
<proteinExistence type="inferred from homology"/>
<evidence type="ECO:0000256" key="9">
    <source>
        <dbReference type="PIRNR" id="PIRNR038119"/>
    </source>
</evidence>
<dbReference type="Pfam" id="PF05172">
    <property type="entry name" value="RRM_Nup35"/>
    <property type="match status" value="1"/>
</dbReference>
<dbReference type="InterPro" id="IPR012677">
    <property type="entry name" value="Nucleotide-bd_a/b_plait_sf"/>
</dbReference>
<dbReference type="GO" id="GO:0017056">
    <property type="term" value="F:structural constituent of nuclear pore"/>
    <property type="evidence" value="ECO:0007669"/>
    <property type="project" value="InterPro"/>
</dbReference>
<feature type="domain" description="RRM Nup35-type" evidence="11">
    <location>
        <begin position="157"/>
        <end position="237"/>
    </location>
</feature>
<evidence type="ECO:0000256" key="6">
    <source>
        <dbReference type="ARBA" id="ARBA00023010"/>
    </source>
</evidence>
<evidence type="ECO:0000313" key="12">
    <source>
        <dbReference type="EMBL" id="KAF2896466.1"/>
    </source>
</evidence>
<evidence type="ECO:0000256" key="10">
    <source>
        <dbReference type="SAM" id="MobiDB-lite"/>
    </source>
</evidence>
<dbReference type="InterPro" id="IPR035979">
    <property type="entry name" value="RBD_domain_sf"/>
</dbReference>
<dbReference type="GO" id="GO:0044613">
    <property type="term" value="C:nuclear pore central transport channel"/>
    <property type="evidence" value="ECO:0007669"/>
    <property type="project" value="TreeGrafter"/>
</dbReference>
<dbReference type="CDD" id="cd12441">
    <property type="entry name" value="RRM_Nup53_like"/>
    <property type="match status" value="1"/>
</dbReference>
<keyword evidence="13" id="KW-1185">Reference proteome</keyword>
<dbReference type="Proteomes" id="UP000801492">
    <property type="component" value="Unassembled WGS sequence"/>
</dbReference>
<evidence type="ECO:0000256" key="4">
    <source>
        <dbReference type="ARBA" id="ARBA00022816"/>
    </source>
</evidence>
<dbReference type="GO" id="GO:0051028">
    <property type="term" value="P:mRNA transport"/>
    <property type="evidence" value="ECO:0007669"/>
    <property type="project" value="UniProtKB-UniRule"/>
</dbReference>
<dbReference type="PANTHER" id="PTHR21527">
    <property type="entry name" value="NUCLEOPORIN NUP35"/>
    <property type="match status" value="1"/>
</dbReference>